<reference evidence="3" key="1">
    <citation type="journal article" date="2008" name="BMC Genomics">
        <title>A conifer genomics resource of 200,000 spruce (Picea spp.) ESTs and 6,464 high-quality, sequence-finished full-length cDNAs for Sitka spruce (Picea sitchensis).</title>
        <authorList>
            <person name="Ralph S.G."/>
            <person name="Chun H.J."/>
            <person name="Kolosova N."/>
            <person name="Cooper D."/>
            <person name="Oddy C."/>
            <person name="Ritland C.E."/>
            <person name="Kirkpatrick R."/>
            <person name="Moore R."/>
            <person name="Barber S."/>
            <person name="Holt R.A."/>
            <person name="Jones S.J."/>
            <person name="Marra M.A."/>
            <person name="Douglas C.J."/>
            <person name="Ritland K."/>
            <person name="Bohlmann J."/>
        </authorList>
    </citation>
    <scope>NUCLEOTIDE SEQUENCE</scope>
    <source>
        <tissue evidence="3">Green portion of the leader tissue</tissue>
    </source>
</reference>
<feature type="chain" id="PRO_5002741315" evidence="2">
    <location>
        <begin position="23"/>
        <end position="70"/>
    </location>
</feature>
<keyword evidence="2" id="KW-0732">Signal</keyword>
<feature type="region of interest" description="Disordered" evidence="1">
    <location>
        <begin position="49"/>
        <end position="70"/>
    </location>
</feature>
<dbReference type="AlphaFoldDB" id="A9NXB1"/>
<evidence type="ECO:0000256" key="1">
    <source>
        <dbReference type="SAM" id="MobiDB-lite"/>
    </source>
</evidence>
<sequence length="70" mass="7271">MRPSNVLLLVLCFCLLVQLAQPLQVAVKIDGLPTVRVNVPAIGGASITSAGGESGKDGAAMIENHQNYNP</sequence>
<feature type="signal peptide" evidence="2">
    <location>
        <begin position="1"/>
        <end position="22"/>
    </location>
</feature>
<accession>A9NXB1</accession>
<evidence type="ECO:0000256" key="2">
    <source>
        <dbReference type="SAM" id="SignalP"/>
    </source>
</evidence>
<dbReference type="EMBL" id="EF085976">
    <property type="protein sequence ID" value="ABK25272.1"/>
    <property type="molecule type" value="mRNA"/>
</dbReference>
<name>A9NXB1_PICSI</name>
<proteinExistence type="evidence at transcript level"/>
<protein>
    <submittedName>
        <fullName evidence="3">Uncharacterized protein</fullName>
    </submittedName>
</protein>
<evidence type="ECO:0000313" key="3">
    <source>
        <dbReference type="EMBL" id="ABK25272.1"/>
    </source>
</evidence>
<organism evidence="3">
    <name type="scientific">Picea sitchensis</name>
    <name type="common">Sitka spruce</name>
    <name type="synonym">Pinus sitchensis</name>
    <dbReference type="NCBI Taxonomy" id="3332"/>
    <lineage>
        <taxon>Eukaryota</taxon>
        <taxon>Viridiplantae</taxon>
        <taxon>Streptophyta</taxon>
        <taxon>Embryophyta</taxon>
        <taxon>Tracheophyta</taxon>
        <taxon>Spermatophyta</taxon>
        <taxon>Pinopsida</taxon>
        <taxon>Pinidae</taxon>
        <taxon>Conifers I</taxon>
        <taxon>Pinales</taxon>
        <taxon>Pinaceae</taxon>
        <taxon>Picea</taxon>
    </lineage>
</organism>